<evidence type="ECO:0000313" key="2">
    <source>
        <dbReference type="WBParaSite" id="ES5_v2.g26239.t1"/>
    </source>
</evidence>
<evidence type="ECO:0000313" key="1">
    <source>
        <dbReference type="Proteomes" id="UP000887579"/>
    </source>
</evidence>
<name>A0AC34G910_9BILA</name>
<proteinExistence type="predicted"/>
<sequence length="28" mass="3436">FCWKLLSLTFLLVDVQKMKMVKRRSAFF</sequence>
<dbReference type="Proteomes" id="UP000887579">
    <property type="component" value="Unplaced"/>
</dbReference>
<organism evidence="1 2">
    <name type="scientific">Panagrolaimus sp. ES5</name>
    <dbReference type="NCBI Taxonomy" id="591445"/>
    <lineage>
        <taxon>Eukaryota</taxon>
        <taxon>Metazoa</taxon>
        <taxon>Ecdysozoa</taxon>
        <taxon>Nematoda</taxon>
        <taxon>Chromadorea</taxon>
        <taxon>Rhabditida</taxon>
        <taxon>Tylenchina</taxon>
        <taxon>Panagrolaimomorpha</taxon>
        <taxon>Panagrolaimoidea</taxon>
        <taxon>Panagrolaimidae</taxon>
        <taxon>Panagrolaimus</taxon>
    </lineage>
</organism>
<reference evidence="2" key="1">
    <citation type="submission" date="2022-11" db="UniProtKB">
        <authorList>
            <consortium name="WormBaseParasite"/>
        </authorList>
    </citation>
    <scope>IDENTIFICATION</scope>
</reference>
<accession>A0AC34G910</accession>
<dbReference type="WBParaSite" id="ES5_v2.g26239.t1">
    <property type="protein sequence ID" value="ES5_v2.g26239.t1"/>
    <property type="gene ID" value="ES5_v2.g26239"/>
</dbReference>
<protein>
    <submittedName>
        <fullName evidence="2">Uncharacterized protein</fullName>
    </submittedName>
</protein>